<proteinExistence type="predicted"/>
<reference evidence="1 2" key="1">
    <citation type="submission" date="2016-10" db="EMBL/GenBank/DDBJ databases">
        <authorList>
            <person name="de Groot N.N."/>
        </authorList>
    </citation>
    <scope>NUCLEOTIDE SEQUENCE [LARGE SCALE GENOMIC DNA]</scope>
    <source>
        <strain evidence="1 2">CGMCC 4.2023</strain>
    </source>
</reference>
<organism evidence="1 2">
    <name type="scientific">Actinacidiphila yanglinensis</name>
    <dbReference type="NCBI Taxonomy" id="310779"/>
    <lineage>
        <taxon>Bacteria</taxon>
        <taxon>Bacillati</taxon>
        <taxon>Actinomycetota</taxon>
        <taxon>Actinomycetes</taxon>
        <taxon>Kitasatosporales</taxon>
        <taxon>Streptomycetaceae</taxon>
        <taxon>Actinacidiphila</taxon>
    </lineage>
</organism>
<evidence type="ECO:0000313" key="1">
    <source>
        <dbReference type="EMBL" id="SEG87184.1"/>
    </source>
</evidence>
<name>A0A1H6DPV9_9ACTN</name>
<accession>A0A1H6DPV9</accession>
<gene>
    <name evidence="1" type="ORF">SAMN05216223_11853</name>
</gene>
<evidence type="ECO:0000313" key="2">
    <source>
        <dbReference type="Proteomes" id="UP000236754"/>
    </source>
</evidence>
<sequence>MPLRASRHRTRYTGAACGLAPAVALSPSLPGSGGPAVTKATAAGALSAVTAWVTKGQAPTDLLASTVDRGGTTTAT</sequence>
<dbReference type="RefSeq" id="WP_103889331.1">
    <property type="nucleotide sequence ID" value="NZ_FNVU01000018.1"/>
</dbReference>
<keyword evidence="2" id="KW-1185">Reference proteome</keyword>
<dbReference type="Proteomes" id="UP000236754">
    <property type="component" value="Unassembled WGS sequence"/>
</dbReference>
<dbReference type="AlphaFoldDB" id="A0A1H6DPV9"/>
<dbReference type="EMBL" id="FNVU01000018">
    <property type="protein sequence ID" value="SEG87184.1"/>
    <property type="molecule type" value="Genomic_DNA"/>
</dbReference>
<protein>
    <submittedName>
        <fullName evidence="1">Uncharacterized protein</fullName>
    </submittedName>
</protein>